<sequence length="1193" mass="136493">MGKSTNPAVPKWKETKSISKVLQTVGIKTKRKVAYQTGQYAVVPATFWNLKDEALFLTATFQHYPETNEMKLDISFDINDDCIPQLRMKKCANPEDPAKVDIADVFFVSAIIVEDCEQDHELFTWKVLDPIGLEEFTKCETEKQEWAVPKYVLGFHQDLDLWKNLYTVRLEAKLGSWVVHCHCYINVIMAAVDANIGGGEYRTIDRTKPFKLNGTTSRDFSKPPNVEQFKAYNWKCISWDDYSNRECRKTFPETDDDPERADIAGQVITVSNEQKLDVEIICVSNCENELYNADEKVYLRAYCANCGGGRIGYEWTVGEMVALEQKELRMKIGTNSLVRIELLVRASDGRTGVEIKFLTRNDGPSQGRCTVAPTVGDEYATPFIVCCTGWVDRNIPIDYFYYANNVLIQSCYDCSCESHLPPISKIKVLICDSFFACTERSLDVTVRPAENIPTEPSEIYKFLTTEPHDVKNLFRLGKHEEGLAILSAVAGRVYTNDAAIEVMRMFEDFKSGTVLTLGLLANMTMALAINLSPIDDEEAQVLAAAVREVNENFETITKHDMAYYLAESAFHPTTRKCISTYNMISRLAKDLPRPPKSIYNKFMKGPLSQSLVEELRKEINSIDDEKVKMRSLVWLETNWETERLYEFLDYARKNEMQGDSSLGVVVSEGVSLEEQCAIFPPGKDYEIATSDSMHRVTFEAALLDELKKTSSNIMCLKVISVTRELNWWYPEERQPSSTLLTVRVYQGVDDFKQEVELKRSTISFTTIVGKYKPAMAEEQQMWQKGKISTDMKTMMSLTDDFHKLQLDESLVHKFPDKLLQAQPRHLAHEHDEDELVSDVGKFSNCLESGTLHFLQDVHVFRITLEASSMLAVRFENASHKLRVFLHPKNFPMRSAIQKSQCFVPAGSTNKTILMRNKCAKPYKIYLAIRAWSNEKLLDDQGVHTLLADGPVSYAFVFQLRSCDYWMYSLKEDDQKWSPNMCLPSMKYSLTDGLHCTCTIMSTYTSYVYYVPAIPVPIAAFSQAVTNPSVVTFYIVVMVFLLLWLIVLRIFCNKPGIEVVYCELNTKEKSTGDVHDVLVYIRTGGRESADTSANVYLSFLTKHHTELQFTVYQDPHHPVFRMNSTHCLWLRTRDIRIPTKIAVSHSNHGMRPSWYLRRIEVRDLQTQEVQVFEVRSWFLFEVVIMDWVCGTPVG</sequence>
<evidence type="ECO:0000259" key="8">
    <source>
        <dbReference type="PROSITE" id="PS50095"/>
    </source>
</evidence>
<evidence type="ECO:0000256" key="4">
    <source>
        <dbReference type="ARBA" id="ARBA00022989"/>
    </source>
</evidence>
<evidence type="ECO:0000256" key="2">
    <source>
        <dbReference type="ARBA" id="ARBA00022692"/>
    </source>
</evidence>
<evidence type="ECO:0000256" key="6">
    <source>
        <dbReference type="PROSITE-ProRule" id="PRU00152"/>
    </source>
</evidence>
<evidence type="ECO:0000313" key="10">
    <source>
        <dbReference type="RefSeq" id="XP_030377180.1"/>
    </source>
</evidence>
<dbReference type="GO" id="GO:0005261">
    <property type="term" value="F:monoatomic cation channel activity"/>
    <property type="evidence" value="ECO:0007669"/>
    <property type="project" value="TreeGrafter"/>
</dbReference>
<dbReference type="GO" id="GO:0006816">
    <property type="term" value="P:calcium ion transport"/>
    <property type="evidence" value="ECO:0007669"/>
    <property type="project" value="TreeGrafter"/>
</dbReference>
<feature type="domain" description="PLAT" evidence="8">
    <location>
        <begin position="1074"/>
        <end position="1191"/>
    </location>
</feature>
<evidence type="ECO:0000256" key="3">
    <source>
        <dbReference type="ARBA" id="ARBA00022737"/>
    </source>
</evidence>
<dbReference type="GO" id="GO:0005886">
    <property type="term" value="C:plasma membrane"/>
    <property type="evidence" value="ECO:0007669"/>
    <property type="project" value="TreeGrafter"/>
</dbReference>
<dbReference type="InterPro" id="IPR036392">
    <property type="entry name" value="PLAT/LH2_dom_sf"/>
</dbReference>
<dbReference type="AlphaFoldDB" id="A0A6J2TNT3"/>
<accession>A0A6J2TNT3</accession>
<keyword evidence="5 7" id="KW-0472">Membrane</keyword>
<dbReference type="SUPFAM" id="SSF49723">
    <property type="entry name" value="Lipase/lipooxygenase domain (PLAT/LH2 domain)"/>
    <property type="match status" value="1"/>
</dbReference>
<dbReference type="Pfam" id="PF01477">
    <property type="entry name" value="PLAT"/>
    <property type="match status" value="1"/>
</dbReference>
<evidence type="ECO:0000313" key="9">
    <source>
        <dbReference type="Proteomes" id="UP000504634"/>
    </source>
</evidence>
<reference evidence="10" key="1">
    <citation type="submission" date="2025-08" db="UniProtKB">
        <authorList>
            <consortium name="RefSeq"/>
        </authorList>
    </citation>
    <scope>IDENTIFICATION</scope>
    <source>
        <strain evidence="10">11010-0011.00</strain>
        <tissue evidence="10">Whole body</tissue>
    </source>
</reference>
<dbReference type="GeneID" id="115626067"/>
<gene>
    <name evidence="10" type="primary">LOC115626067</name>
</gene>
<keyword evidence="4 7" id="KW-1133">Transmembrane helix</keyword>
<evidence type="ECO:0000256" key="1">
    <source>
        <dbReference type="ARBA" id="ARBA00004370"/>
    </source>
</evidence>
<dbReference type="InterPro" id="IPR001024">
    <property type="entry name" value="PLAT/LH2_dom"/>
</dbReference>
<name>A0A6J2TNT3_DROLE</name>
<feature type="transmembrane region" description="Helical" evidence="7">
    <location>
        <begin position="1030"/>
        <end position="1050"/>
    </location>
</feature>
<dbReference type="InterPro" id="IPR002859">
    <property type="entry name" value="PKD/REJ-like"/>
</dbReference>
<comment type="subcellular location">
    <subcellularLocation>
        <location evidence="1">Membrane</location>
    </subcellularLocation>
</comment>
<keyword evidence="3" id="KW-0677">Repeat</keyword>
<dbReference type="PANTHER" id="PTHR46730:SF1">
    <property type="entry name" value="PLAT DOMAIN-CONTAINING PROTEIN"/>
    <property type="match status" value="1"/>
</dbReference>
<keyword evidence="9" id="KW-1185">Reference proteome</keyword>
<dbReference type="PANTHER" id="PTHR46730">
    <property type="entry name" value="POLYCYSTIN-1"/>
    <property type="match status" value="1"/>
</dbReference>
<keyword evidence="2 7" id="KW-0812">Transmembrane</keyword>
<protein>
    <submittedName>
        <fullName evidence="10">Uncharacterized protein LOC115626067</fullName>
    </submittedName>
</protein>
<evidence type="ECO:0000256" key="5">
    <source>
        <dbReference type="ARBA" id="ARBA00023136"/>
    </source>
</evidence>
<comment type="caution">
    <text evidence="6">Lacks conserved residue(s) required for the propagation of feature annotation.</text>
</comment>
<dbReference type="RefSeq" id="XP_030377180.1">
    <property type="nucleotide sequence ID" value="XM_030521320.1"/>
</dbReference>
<organism evidence="9 10">
    <name type="scientific">Drosophila lebanonensis</name>
    <name type="common">Fruit fly</name>
    <name type="synonym">Scaptodrosophila lebanonensis</name>
    <dbReference type="NCBI Taxonomy" id="7225"/>
    <lineage>
        <taxon>Eukaryota</taxon>
        <taxon>Metazoa</taxon>
        <taxon>Ecdysozoa</taxon>
        <taxon>Arthropoda</taxon>
        <taxon>Hexapoda</taxon>
        <taxon>Insecta</taxon>
        <taxon>Pterygota</taxon>
        <taxon>Neoptera</taxon>
        <taxon>Endopterygota</taxon>
        <taxon>Diptera</taxon>
        <taxon>Brachycera</taxon>
        <taxon>Muscomorpha</taxon>
        <taxon>Ephydroidea</taxon>
        <taxon>Drosophilidae</taxon>
        <taxon>Scaptodrosophila</taxon>
    </lineage>
</organism>
<proteinExistence type="predicted"/>
<dbReference type="Pfam" id="PF02010">
    <property type="entry name" value="REJ"/>
    <property type="match status" value="2"/>
</dbReference>
<evidence type="ECO:0000256" key="7">
    <source>
        <dbReference type="SAM" id="Phobius"/>
    </source>
</evidence>
<dbReference type="Gene3D" id="2.60.60.20">
    <property type="entry name" value="PLAT/LH2 domain"/>
    <property type="match status" value="1"/>
</dbReference>
<dbReference type="PROSITE" id="PS50095">
    <property type="entry name" value="PLAT"/>
    <property type="match status" value="1"/>
</dbReference>
<dbReference type="OrthoDB" id="2121937at2759"/>
<dbReference type="Proteomes" id="UP000504634">
    <property type="component" value="Unplaced"/>
</dbReference>